<dbReference type="eggNOG" id="ENOG5031WRF">
    <property type="taxonomic scope" value="Bacteria"/>
</dbReference>
<name>S7TKL6_DESML</name>
<evidence type="ECO:0000256" key="1">
    <source>
        <dbReference type="SAM" id="Phobius"/>
    </source>
</evidence>
<organism evidence="2 3">
    <name type="scientific">Desulfococcus multivorans DSM 2059</name>
    <dbReference type="NCBI Taxonomy" id="1121405"/>
    <lineage>
        <taxon>Bacteria</taxon>
        <taxon>Pseudomonadati</taxon>
        <taxon>Thermodesulfobacteriota</taxon>
        <taxon>Desulfobacteria</taxon>
        <taxon>Desulfobacterales</taxon>
        <taxon>Desulfococcaceae</taxon>
        <taxon>Desulfococcus</taxon>
    </lineage>
</organism>
<dbReference type="EMBL" id="ATHJ01000101">
    <property type="protein sequence ID" value="EPR37732.1"/>
    <property type="molecule type" value="Genomic_DNA"/>
</dbReference>
<sequence length="443" mass="50250">MKRVRWYAYPVAAVVVGVLIIWGVAGYAAEALGPLRWILWLGGVSALAGAFFFKRDLTAEEIRTLDDRLELMDEKSRFESAKKAMEADLDRRSQVIRQREADLFQKLMTFHEWMEFPEGLAVESRPAAPDDTSSEHLQKDQAVLTLIRERTEQLFDDIKNKAYIKDGHFEKGRLTLDMAVLMESVARIYRPDSENPLLETNIELLLRAVNRIALQMLVVLEQLPLDIKSYNIRNIHDSVQTGLRIYGAYKAANPYWHFFRPVYYLGRYGLGGNPVTLGVTWALGELAKSGAKKLSSHVANRYALGLLHDMVFIVGSEAAGIFGGDFRYREANWVFGAELTEMVRRFPFSEATLLAALNEIGRLRLRSEYDRIFLYRCLAARKSAGPGRVDPRKCLSGAERRAVGDRLAAFFNSHITQYGSRKARRWQAEAEARLGVGISVKTH</sequence>
<feature type="transmembrane region" description="Helical" evidence="1">
    <location>
        <begin position="7"/>
        <end position="29"/>
    </location>
</feature>
<reference evidence="2 3" key="1">
    <citation type="journal article" date="2013" name="Genome Announc.">
        <title>Draft genome sequences for three mercury-methylating, sulfate-reducing bacteria.</title>
        <authorList>
            <person name="Brown S.D."/>
            <person name="Hurt R.A.Jr."/>
            <person name="Gilmour C.C."/>
            <person name="Elias D.A."/>
        </authorList>
    </citation>
    <scope>NUCLEOTIDE SEQUENCE [LARGE SCALE GENOMIC DNA]</scope>
    <source>
        <strain evidence="2 3">DSM 2059</strain>
    </source>
</reference>
<dbReference type="Proteomes" id="UP000014977">
    <property type="component" value="Unassembled WGS sequence"/>
</dbReference>
<dbReference type="OrthoDB" id="251692at2"/>
<comment type="caution">
    <text evidence="2">The sequence shown here is derived from an EMBL/GenBank/DDBJ whole genome shotgun (WGS) entry which is preliminary data.</text>
</comment>
<dbReference type="AlphaFoldDB" id="S7TKL6"/>
<gene>
    <name evidence="2" type="ORF">dsmv_3021</name>
</gene>
<keyword evidence="1" id="KW-0812">Transmembrane</keyword>
<proteinExistence type="predicted"/>
<dbReference type="STRING" id="897.B2D07_09640"/>
<evidence type="ECO:0000313" key="3">
    <source>
        <dbReference type="Proteomes" id="UP000014977"/>
    </source>
</evidence>
<dbReference type="RefSeq" id="WP_020878088.1">
    <property type="nucleotide sequence ID" value="NZ_ATHJ01000101.1"/>
</dbReference>
<protein>
    <submittedName>
        <fullName evidence="2">Uncharacterized protein</fullName>
    </submittedName>
</protein>
<evidence type="ECO:0000313" key="2">
    <source>
        <dbReference type="EMBL" id="EPR37732.1"/>
    </source>
</evidence>
<keyword evidence="3" id="KW-1185">Reference proteome</keyword>
<keyword evidence="1" id="KW-0472">Membrane</keyword>
<keyword evidence="1" id="KW-1133">Transmembrane helix</keyword>
<accession>S7TKL6</accession>